<gene>
    <name evidence="2" type="ORF">ACFQIC_19630</name>
</gene>
<feature type="domain" description="IrrE N-terminal-like" evidence="1">
    <location>
        <begin position="23"/>
        <end position="138"/>
    </location>
</feature>
<sequence>MGVKKKVDSLIRKHNTNCRFQIAEKIGIQVQFEPLGEILGYYSRHFRIPFIHINENIGEDQIGFVCGHELGHATLHPKSNTPFLKKHTYYSTHKIEREANGFAVELLIPDEDLDDFKDHNITIYEAANMYGIPKDLVQLKTVEKFDKKI</sequence>
<reference evidence="3" key="1">
    <citation type="journal article" date="2019" name="Int. J. Syst. Evol. Microbiol.">
        <title>The Global Catalogue of Microorganisms (GCM) 10K type strain sequencing project: providing services to taxonomists for standard genome sequencing and annotation.</title>
        <authorList>
            <consortium name="The Broad Institute Genomics Platform"/>
            <consortium name="The Broad Institute Genome Sequencing Center for Infectious Disease"/>
            <person name="Wu L."/>
            <person name="Ma J."/>
        </authorList>
    </citation>
    <scope>NUCLEOTIDE SEQUENCE [LARGE SCALE GENOMIC DNA]</scope>
    <source>
        <strain evidence="3">CGMCC 4.1621</strain>
    </source>
</reference>
<dbReference type="PANTHER" id="PTHR43236:SF1">
    <property type="entry name" value="BLL7220 PROTEIN"/>
    <property type="match status" value="1"/>
</dbReference>
<dbReference type="PANTHER" id="PTHR43236">
    <property type="entry name" value="ANTITOXIN HIGA1"/>
    <property type="match status" value="1"/>
</dbReference>
<comment type="caution">
    <text evidence="2">The sequence shown here is derived from an EMBL/GenBank/DDBJ whole genome shotgun (WGS) entry which is preliminary data.</text>
</comment>
<dbReference type="Gene3D" id="1.10.10.2910">
    <property type="match status" value="1"/>
</dbReference>
<proteinExistence type="predicted"/>
<dbReference type="InterPro" id="IPR052345">
    <property type="entry name" value="Rad_response_metalloprotease"/>
</dbReference>
<dbReference type="Pfam" id="PF06114">
    <property type="entry name" value="Peptidase_M78"/>
    <property type="match status" value="1"/>
</dbReference>
<organism evidence="2 3">
    <name type="scientific">Halobacillus seohaensis</name>
    <dbReference type="NCBI Taxonomy" id="447421"/>
    <lineage>
        <taxon>Bacteria</taxon>
        <taxon>Bacillati</taxon>
        <taxon>Bacillota</taxon>
        <taxon>Bacilli</taxon>
        <taxon>Bacillales</taxon>
        <taxon>Bacillaceae</taxon>
        <taxon>Halobacillus</taxon>
    </lineage>
</organism>
<evidence type="ECO:0000313" key="3">
    <source>
        <dbReference type="Proteomes" id="UP001596410"/>
    </source>
</evidence>
<dbReference type="RefSeq" id="WP_204708371.1">
    <property type="nucleotide sequence ID" value="NZ_JBHSZV010000062.1"/>
</dbReference>
<protein>
    <submittedName>
        <fullName evidence="2">ImmA/IrrE family metallo-endopeptidase</fullName>
    </submittedName>
</protein>
<dbReference type="EMBL" id="JBHSZV010000062">
    <property type="protein sequence ID" value="MFC7064010.1"/>
    <property type="molecule type" value="Genomic_DNA"/>
</dbReference>
<evidence type="ECO:0000259" key="1">
    <source>
        <dbReference type="Pfam" id="PF06114"/>
    </source>
</evidence>
<keyword evidence="3" id="KW-1185">Reference proteome</keyword>
<accession>A0ABW2EST9</accession>
<dbReference type="Proteomes" id="UP001596410">
    <property type="component" value="Unassembled WGS sequence"/>
</dbReference>
<name>A0ABW2EST9_9BACI</name>
<dbReference type="InterPro" id="IPR010359">
    <property type="entry name" value="IrrE_HExxH"/>
</dbReference>
<evidence type="ECO:0000313" key="2">
    <source>
        <dbReference type="EMBL" id="MFC7064010.1"/>
    </source>
</evidence>